<feature type="domain" description="SLH" evidence="3">
    <location>
        <begin position="300"/>
        <end position="360"/>
    </location>
</feature>
<dbReference type="InterPro" id="IPR001119">
    <property type="entry name" value="SLH_dom"/>
</dbReference>
<dbReference type="InterPro" id="IPR051465">
    <property type="entry name" value="Cell_Envelope_Struct_Comp"/>
</dbReference>
<evidence type="ECO:0000313" key="4">
    <source>
        <dbReference type="EMBL" id="CAC9932293.1"/>
    </source>
</evidence>
<dbReference type="InterPro" id="IPR041498">
    <property type="entry name" value="Big_6"/>
</dbReference>
<evidence type="ECO:0000313" key="5">
    <source>
        <dbReference type="Proteomes" id="UP000586454"/>
    </source>
</evidence>
<dbReference type="PROSITE" id="PS51272">
    <property type="entry name" value="SLH"/>
    <property type="match status" value="3"/>
</dbReference>
<dbReference type="RefSeq" id="WP_180500240.1">
    <property type="nucleotide sequence ID" value="NZ_CAIJCS010000019.1"/>
</dbReference>
<dbReference type="Pfam" id="PF17936">
    <property type="entry name" value="Big_6"/>
    <property type="match status" value="1"/>
</dbReference>
<organism evidence="4 5">
    <name type="scientific">Aedoeadaptatus nemausensis</name>
    <dbReference type="NCBI Taxonomy" id="2582829"/>
    <lineage>
        <taxon>Bacteria</taxon>
        <taxon>Bacillati</taxon>
        <taxon>Bacillota</taxon>
        <taxon>Tissierellia</taxon>
        <taxon>Tissierellales</taxon>
        <taxon>Peptoniphilaceae</taxon>
        <taxon>Aedoeadaptatus</taxon>
    </lineage>
</organism>
<feature type="domain" description="SLH" evidence="3">
    <location>
        <begin position="361"/>
        <end position="424"/>
    </location>
</feature>
<keyword evidence="2" id="KW-0732">Signal</keyword>
<protein>
    <recommendedName>
        <fullName evidence="3">SLH domain-containing protein</fullName>
    </recommendedName>
</protein>
<evidence type="ECO:0000256" key="2">
    <source>
        <dbReference type="SAM" id="SignalP"/>
    </source>
</evidence>
<dbReference type="Pfam" id="PF00395">
    <property type="entry name" value="SLH"/>
    <property type="match status" value="3"/>
</dbReference>
<dbReference type="PANTHER" id="PTHR43308:SF5">
    <property type="entry name" value="S-LAYER PROTEIN _ PEPTIDOGLYCAN ENDO-BETA-N-ACETYLGLUCOSAMINIDASE"/>
    <property type="match status" value="1"/>
</dbReference>
<name>A0A6V6Y6A4_9FIRM</name>
<dbReference type="AlphaFoldDB" id="A0A6V6Y6A4"/>
<gene>
    <name evidence="4" type="ORF">PEPNEM18_01201</name>
</gene>
<dbReference type="PANTHER" id="PTHR43308">
    <property type="entry name" value="OUTER MEMBRANE PROTEIN ALPHA-RELATED"/>
    <property type="match status" value="1"/>
</dbReference>
<keyword evidence="5" id="KW-1185">Reference proteome</keyword>
<feature type="chain" id="PRO_5028217242" description="SLH domain-containing protein" evidence="2">
    <location>
        <begin position="24"/>
        <end position="512"/>
    </location>
</feature>
<dbReference type="EMBL" id="CAIJCS010000019">
    <property type="protein sequence ID" value="CAC9932293.1"/>
    <property type="molecule type" value="Genomic_DNA"/>
</dbReference>
<feature type="domain" description="SLH" evidence="3">
    <location>
        <begin position="425"/>
        <end position="484"/>
    </location>
</feature>
<reference evidence="4 5" key="1">
    <citation type="submission" date="2020-06" db="EMBL/GenBank/DDBJ databases">
        <authorList>
            <person name="Criscuolo A."/>
        </authorList>
    </citation>
    <scope>NUCLEOTIDE SEQUENCE [LARGE SCALE GENOMIC DNA]</scope>
    <source>
        <strain evidence="4">1804121828</strain>
    </source>
</reference>
<sequence length="512" mass="56464">MRKRVLLWAMLCLFLSVTTGVYAVEDVQTALSIPETYKQKGGDSYPMTLSIALPTDYKQNIKTFSLSFLVDKSVRVDDFKLDGPLSDNDYRLSATKSGDGPGQEIITLVIPDVRNLRGEEMTLQLNGKFKKGVKNIDEVKMSYAYSIVERSGKTKSIQKDVISEKGQPKPSGLFTVDPIEPTDNTLTGKAPKKTRVRVFRGRTLIGSGVAKNNGTFAIVINPQPEGAELSFEFASGKTEETVKVKVQGAEVVPAEENPTRKKMQDYLDVLKSVPTTNSPHVDQLQVNAAMATAEFALAKDETYPGEMASVQKALEEALKVARPGYMTGYPDKTFKPKKAMTRAEVSAVFTRIMTHGEKVGAFSSFRDIDDSKWYASSVGYMEKKGLINGYKDGTFKPQKTITRAEFARILAGYANLTPINGGTDYRDVKSSHWASGYIAAVEQAGLMSGRGKGRFAPSENITRQEVCVALNKAQGREANKEFLDTYAVNSFKDVNKSMWSYYHILEATGQPQ</sequence>
<evidence type="ECO:0000259" key="3">
    <source>
        <dbReference type="PROSITE" id="PS51272"/>
    </source>
</evidence>
<feature type="region of interest" description="Disordered" evidence="1">
    <location>
        <begin position="164"/>
        <end position="188"/>
    </location>
</feature>
<dbReference type="Proteomes" id="UP000586454">
    <property type="component" value="Unassembled WGS sequence"/>
</dbReference>
<evidence type="ECO:0000256" key="1">
    <source>
        <dbReference type="SAM" id="MobiDB-lite"/>
    </source>
</evidence>
<feature type="signal peptide" evidence="2">
    <location>
        <begin position="1"/>
        <end position="23"/>
    </location>
</feature>
<proteinExistence type="predicted"/>
<comment type="caution">
    <text evidence="4">The sequence shown here is derived from an EMBL/GenBank/DDBJ whole genome shotgun (WGS) entry which is preliminary data.</text>
</comment>
<accession>A0A6V6Y6A4</accession>